<evidence type="ECO:0000313" key="25">
    <source>
        <dbReference type="Proteomes" id="UP000574067"/>
    </source>
</evidence>
<feature type="domain" description="Aldehyde dehydrogenase" evidence="20">
    <location>
        <begin position="588"/>
        <end position="1024"/>
    </location>
</feature>
<evidence type="ECO:0000256" key="2">
    <source>
        <dbReference type="ARBA" id="ARBA00004739"/>
    </source>
</evidence>
<evidence type="ECO:0000256" key="6">
    <source>
        <dbReference type="ARBA" id="ARBA00022827"/>
    </source>
</evidence>
<dbReference type="InterPro" id="IPR041349">
    <property type="entry name" value="PRODH"/>
</dbReference>
<evidence type="ECO:0000256" key="18">
    <source>
        <dbReference type="PIRNR" id="PIRNR000197"/>
    </source>
</evidence>
<comment type="cofactor">
    <cofactor evidence="1 18">
        <name>FAD</name>
        <dbReference type="ChEBI" id="CHEBI:57692"/>
    </cofactor>
</comment>
<accession>A0A848FC15</accession>
<comment type="pathway">
    <text evidence="2 18">Amino-acid degradation; L-proline degradation into L-glutamate; L-glutamate from L-proline: step 1/2.</text>
</comment>
<comment type="catalytic activity">
    <reaction evidence="14 18">
        <text>L-glutamate 5-semialdehyde + NAD(+) + H2O = L-glutamate + NADH + 2 H(+)</text>
        <dbReference type="Rhea" id="RHEA:30235"/>
        <dbReference type="ChEBI" id="CHEBI:15377"/>
        <dbReference type="ChEBI" id="CHEBI:15378"/>
        <dbReference type="ChEBI" id="CHEBI:29985"/>
        <dbReference type="ChEBI" id="CHEBI:57540"/>
        <dbReference type="ChEBI" id="CHEBI:57945"/>
        <dbReference type="ChEBI" id="CHEBI:58066"/>
        <dbReference type="EC" id="1.2.1.88"/>
    </reaction>
</comment>
<keyword evidence="9 18" id="KW-0520">NAD</keyword>
<dbReference type="InterPro" id="IPR029041">
    <property type="entry name" value="FAD-linked_oxidoreductase-like"/>
</dbReference>
<keyword evidence="13" id="KW-0511">Multifunctional enzyme</keyword>
<organism evidence="24 25">
    <name type="scientific">Azohydromonas caseinilytica</name>
    <dbReference type="NCBI Taxonomy" id="2728836"/>
    <lineage>
        <taxon>Bacteria</taxon>
        <taxon>Pseudomonadati</taxon>
        <taxon>Pseudomonadota</taxon>
        <taxon>Betaproteobacteria</taxon>
        <taxon>Burkholderiales</taxon>
        <taxon>Sphaerotilaceae</taxon>
        <taxon>Azohydromonas</taxon>
    </lineage>
</organism>
<dbReference type="GO" id="GO:0004657">
    <property type="term" value="F:proline dehydrogenase activity"/>
    <property type="evidence" value="ECO:0007669"/>
    <property type="project" value="UniProtKB-UniRule"/>
</dbReference>
<dbReference type="FunFam" id="3.40.309.10:FF:000005">
    <property type="entry name" value="1-pyrroline-5-carboxylate dehydrogenase 1"/>
    <property type="match status" value="1"/>
</dbReference>
<dbReference type="GO" id="GO:0010133">
    <property type="term" value="P:L-proline catabolic process to L-glutamate"/>
    <property type="evidence" value="ECO:0007669"/>
    <property type="project" value="UniProtKB-UniRule"/>
</dbReference>
<evidence type="ECO:0000256" key="8">
    <source>
        <dbReference type="ARBA" id="ARBA00023015"/>
    </source>
</evidence>
<comment type="similarity">
    <text evidence="16 18">In the N-terminal section; belongs to the proline dehydrogenase family.</text>
</comment>
<dbReference type="InterPro" id="IPR024090">
    <property type="entry name" value="PRODH_PutA_dom_I"/>
</dbReference>
<evidence type="ECO:0000256" key="11">
    <source>
        <dbReference type="ARBA" id="ARBA00023125"/>
    </source>
</evidence>
<evidence type="ECO:0000256" key="15">
    <source>
        <dbReference type="ARBA" id="ARBA00048779"/>
    </source>
</evidence>
<dbReference type="EMBL" id="JABBFW010000007">
    <property type="protein sequence ID" value="NML15853.1"/>
    <property type="molecule type" value="Genomic_DNA"/>
</dbReference>
<comment type="function">
    <text evidence="18">Oxidizes proline to glutamate for use as a carbon and nitrogen source.</text>
</comment>
<dbReference type="FunFam" id="1.20.5.460:FF:000001">
    <property type="entry name" value="Bifunctional protein PutA"/>
    <property type="match status" value="1"/>
</dbReference>
<dbReference type="PROSITE" id="PS00070">
    <property type="entry name" value="ALDEHYDE_DEHYDR_CYS"/>
    <property type="match status" value="1"/>
</dbReference>
<comment type="pathway">
    <text evidence="3 18">Amino-acid degradation; L-proline degradation into L-glutamate; L-glutamate from L-proline: step 2/2.</text>
</comment>
<dbReference type="InterPro" id="IPR002872">
    <property type="entry name" value="Proline_DH_dom"/>
</dbReference>
<dbReference type="NCBIfam" id="NF008772">
    <property type="entry name" value="PRK11809.1"/>
    <property type="match status" value="1"/>
</dbReference>
<dbReference type="GO" id="GO:0003700">
    <property type="term" value="F:DNA-binding transcription factor activity"/>
    <property type="evidence" value="ECO:0007669"/>
    <property type="project" value="InterPro"/>
</dbReference>
<reference evidence="24 25" key="1">
    <citation type="submission" date="2020-04" db="EMBL/GenBank/DDBJ databases">
        <title>Azohydromonas sp. isolated from soil.</title>
        <authorList>
            <person name="Dahal R.H."/>
        </authorList>
    </citation>
    <scope>NUCLEOTIDE SEQUENCE [LARGE SCALE GENOMIC DNA]</scope>
    <source>
        <strain evidence="24 25">G-1-1-14</strain>
    </source>
</reference>
<proteinExistence type="inferred from homology"/>
<dbReference type="NCBIfam" id="TIGR01238">
    <property type="entry name" value="D1pyr5carbox3"/>
    <property type="match status" value="1"/>
</dbReference>
<dbReference type="GO" id="GO:0003677">
    <property type="term" value="F:DNA binding"/>
    <property type="evidence" value="ECO:0007669"/>
    <property type="project" value="UniProtKB-KW"/>
</dbReference>
<evidence type="ECO:0000259" key="23">
    <source>
        <dbReference type="Pfam" id="PF18327"/>
    </source>
</evidence>
<keyword evidence="4 18" id="KW-0678">Repressor</keyword>
<keyword evidence="6 18" id="KW-0274">FAD</keyword>
<evidence type="ECO:0000256" key="5">
    <source>
        <dbReference type="ARBA" id="ARBA00022630"/>
    </source>
</evidence>
<feature type="domain" description="Proline dehydrogenase" evidence="21">
    <location>
        <begin position="196"/>
        <end position="495"/>
    </location>
</feature>
<keyword evidence="8 18" id="KW-0805">Transcription regulation</keyword>
<feature type="active site" evidence="19">
    <location>
        <position position="842"/>
    </location>
</feature>
<dbReference type="UniPathway" id="UPA00261">
    <property type="reaction ID" value="UER00373"/>
</dbReference>
<evidence type="ECO:0000256" key="17">
    <source>
        <dbReference type="ARBA" id="ARBA00060911"/>
    </source>
</evidence>
<dbReference type="InterPro" id="IPR024082">
    <property type="entry name" value="PRODH_PutA_dom_II"/>
</dbReference>
<keyword evidence="10 18" id="KW-0642">Proline metabolism</keyword>
<evidence type="ECO:0000256" key="19">
    <source>
        <dbReference type="PIRSR" id="PIRSR000197-1"/>
    </source>
</evidence>
<dbReference type="Proteomes" id="UP000574067">
    <property type="component" value="Unassembled WGS sequence"/>
</dbReference>
<comment type="catalytic activity">
    <reaction evidence="15 18">
        <text>L-proline + a quinone = (S)-1-pyrroline-5-carboxylate + a quinol + H(+)</text>
        <dbReference type="Rhea" id="RHEA:23784"/>
        <dbReference type="ChEBI" id="CHEBI:15378"/>
        <dbReference type="ChEBI" id="CHEBI:17388"/>
        <dbReference type="ChEBI" id="CHEBI:24646"/>
        <dbReference type="ChEBI" id="CHEBI:60039"/>
        <dbReference type="ChEBI" id="CHEBI:132124"/>
        <dbReference type="EC" id="1.5.5.2"/>
    </reaction>
</comment>
<evidence type="ECO:0000256" key="9">
    <source>
        <dbReference type="ARBA" id="ARBA00023027"/>
    </source>
</evidence>
<keyword evidence="5 18" id="KW-0285">Flavoprotein</keyword>
<dbReference type="Pfam" id="PF14850">
    <property type="entry name" value="Pro_dh-DNA_bdg"/>
    <property type="match status" value="1"/>
</dbReference>
<dbReference type="SUPFAM" id="SSF81935">
    <property type="entry name" value="N-terminal domain of bifunctional PutA protein"/>
    <property type="match status" value="1"/>
</dbReference>
<dbReference type="EC" id="1.5.5.2" evidence="18"/>
<evidence type="ECO:0000256" key="14">
    <source>
        <dbReference type="ARBA" id="ARBA00048142"/>
    </source>
</evidence>
<dbReference type="AlphaFoldDB" id="A0A848FC15"/>
<evidence type="ECO:0000259" key="21">
    <source>
        <dbReference type="Pfam" id="PF01619"/>
    </source>
</evidence>
<keyword evidence="25" id="KW-1185">Reference proteome</keyword>
<dbReference type="InterPro" id="IPR016161">
    <property type="entry name" value="Ald_DH/histidinol_DH"/>
</dbReference>
<dbReference type="InterPro" id="IPR050485">
    <property type="entry name" value="Proline_metab_enzyme"/>
</dbReference>
<dbReference type="RefSeq" id="WP_169160754.1">
    <property type="nucleotide sequence ID" value="NZ_JABBFW010000007.1"/>
</dbReference>
<dbReference type="NCBIfam" id="NF008869">
    <property type="entry name" value="PRK11904.1"/>
    <property type="match status" value="1"/>
</dbReference>
<evidence type="ECO:0000256" key="10">
    <source>
        <dbReference type="ARBA" id="ARBA00023062"/>
    </source>
</evidence>
<dbReference type="InterPro" id="IPR016160">
    <property type="entry name" value="Ald_DH_CS_CYS"/>
</dbReference>
<dbReference type="GO" id="GO:0003842">
    <property type="term" value="F:L-glutamate gamma-semialdehyde dehydrogenase activity"/>
    <property type="evidence" value="ECO:0007669"/>
    <property type="project" value="UniProtKB-UniRule"/>
</dbReference>
<dbReference type="Gene3D" id="3.40.309.10">
    <property type="entry name" value="Aldehyde Dehydrogenase, Chain A, domain 2"/>
    <property type="match status" value="1"/>
</dbReference>
<dbReference type="FunFam" id="3.20.20.220:FF:000004">
    <property type="entry name" value="Bifunctional protein PutA"/>
    <property type="match status" value="1"/>
</dbReference>
<evidence type="ECO:0000259" key="20">
    <source>
        <dbReference type="Pfam" id="PF00171"/>
    </source>
</evidence>
<dbReference type="Gene3D" id="3.20.20.220">
    <property type="match status" value="1"/>
</dbReference>
<dbReference type="PANTHER" id="PTHR42862:SF1">
    <property type="entry name" value="DELTA-1-PYRROLINE-5-CARBOXYLATE DEHYDROGENASE 2, ISOFORM A-RELATED"/>
    <property type="match status" value="1"/>
</dbReference>
<dbReference type="InterPro" id="IPR015590">
    <property type="entry name" value="Aldehyde_DH_dom"/>
</dbReference>
<evidence type="ECO:0000256" key="4">
    <source>
        <dbReference type="ARBA" id="ARBA00022491"/>
    </source>
</evidence>
<dbReference type="SUPFAM" id="SSF53720">
    <property type="entry name" value="ALDH-like"/>
    <property type="match status" value="1"/>
</dbReference>
<dbReference type="Gene3D" id="1.20.5.460">
    <property type="entry name" value="Single helix bin"/>
    <property type="match status" value="1"/>
</dbReference>
<gene>
    <name evidence="24" type="primary">putA</name>
    <name evidence="24" type="ORF">HHL10_12805</name>
</gene>
<evidence type="ECO:0000256" key="12">
    <source>
        <dbReference type="ARBA" id="ARBA00023163"/>
    </source>
</evidence>
<comment type="caution">
    <text evidence="24">The sequence shown here is derived from an EMBL/GenBank/DDBJ whole genome shotgun (WGS) entry which is preliminary data.</text>
</comment>
<dbReference type="Pfam" id="PF18327">
    <property type="entry name" value="PRODH"/>
    <property type="match status" value="1"/>
</dbReference>
<dbReference type="GO" id="GO:0009898">
    <property type="term" value="C:cytoplasmic side of plasma membrane"/>
    <property type="evidence" value="ECO:0007669"/>
    <property type="project" value="TreeGrafter"/>
</dbReference>
<dbReference type="InterPro" id="IPR016163">
    <property type="entry name" value="Ald_DH_C"/>
</dbReference>
<evidence type="ECO:0000259" key="22">
    <source>
        <dbReference type="Pfam" id="PF14850"/>
    </source>
</evidence>
<keyword evidence="7 18" id="KW-0560">Oxidoreductase</keyword>
<dbReference type="PANTHER" id="PTHR42862">
    <property type="entry name" value="DELTA-1-PYRROLINE-5-CARBOXYLATE DEHYDROGENASE 1, ISOFORM A-RELATED"/>
    <property type="match status" value="1"/>
</dbReference>
<dbReference type="Pfam" id="PF01619">
    <property type="entry name" value="Pro_dh"/>
    <property type="match status" value="1"/>
</dbReference>
<dbReference type="SUPFAM" id="SSF51730">
    <property type="entry name" value="FAD-linked oxidoreductase"/>
    <property type="match status" value="1"/>
</dbReference>
<evidence type="ECO:0000256" key="16">
    <source>
        <dbReference type="ARBA" id="ARBA00060889"/>
    </source>
</evidence>
<dbReference type="InterPro" id="IPR024089">
    <property type="entry name" value="PRODH_PutA_dom_I/II"/>
</dbReference>
<dbReference type="Gene3D" id="3.40.605.10">
    <property type="entry name" value="Aldehyde Dehydrogenase, Chain A, domain 1"/>
    <property type="match status" value="1"/>
</dbReference>
<feature type="active site" evidence="19">
    <location>
        <position position="808"/>
    </location>
</feature>
<evidence type="ECO:0000256" key="3">
    <source>
        <dbReference type="ARBA" id="ARBA00004786"/>
    </source>
</evidence>
<evidence type="ECO:0000256" key="13">
    <source>
        <dbReference type="ARBA" id="ARBA00023268"/>
    </source>
</evidence>
<feature type="domain" description="Proline dehydrogenase PutA" evidence="22">
    <location>
        <begin position="75"/>
        <end position="186"/>
    </location>
</feature>
<evidence type="ECO:0000256" key="7">
    <source>
        <dbReference type="ARBA" id="ARBA00023002"/>
    </source>
</evidence>
<evidence type="ECO:0000313" key="24">
    <source>
        <dbReference type="EMBL" id="NML15853.1"/>
    </source>
</evidence>
<name>A0A848FC15_9BURK</name>
<dbReference type="Pfam" id="PF00171">
    <property type="entry name" value="Aldedh"/>
    <property type="match status" value="1"/>
</dbReference>
<keyword evidence="12 18" id="KW-0804">Transcription</keyword>
<dbReference type="PIRSF" id="PIRSF000197">
    <property type="entry name" value="Bifunct_PutA"/>
    <property type="match status" value="1"/>
</dbReference>
<feature type="domain" description="Proline utilization A proline dehydrogenase N-terminal" evidence="23">
    <location>
        <begin position="16"/>
        <end position="63"/>
    </location>
</feature>
<dbReference type="InterPro" id="IPR016162">
    <property type="entry name" value="Ald_DH_N"/>
</dbReference>
<sequence>MNVPFLDFAGQLQPQSVLRSAITAASRRPEAEAVATLLEAARLPPSQALATHTLAASLAQRLRERSVGAGREGLVQGLLREFSLSSQEGVALMCLAEALLRIPDAATRDALIRDKLGDGDWGAHLGRSGSLFVNAAAWGLLLGGRLVATNSEAGLRSALSRVLTRSGEPLLRKGVDLAMRLLGEQFVSGQSIGEALTRARRREAQGFTFSFDMLGEAALTAEDAQRYCSAYEHAINALGIAIAGRDLHEGPGISVKLSALHPRYGRAQHERVMGELYPRLLHLALLARHHGVGLSIDAEEAERLELSLDLLQQLCGESALAGWSGIGLAVQAYQKRCPQVIDFCIDLARRSRRRLMLRLVKGAYWDSEIKRAQVDGLEGYAVYTRKAHTDVSYLACARRLLAAPDAVYPQFATHNTHTVAAIFHMAGAWQPGRYEFQCLHGMGEPLYEMVLAPEAEGGLGRPCRIYAPVGTHETLLPYLVRRLLENGANTSFVNRLADEQVPVAALVTDPVTLVEQRVLEEGGTGLPHPAIPLPRALYGAQRPNSAGIDLGSEHRLASLSAALLHSARQDGFASPLVAGQPRPGDLPVPVLNPADRRDRVGTVHEARPDEVREALAAAAAVQGAWGGTPPAQRAALLERAADALEERMQGVIGLIVREAGKTVPAAVGEVREAVDALRYAALQARALGPDALPLGPVVCISPWNFPLAIFTGQVAAALAAGNAVLAKPARQTPLVATEMVKLLHGAGVPGAALQLLPGHGESVGMQLAGDERVRGVLFTGSTAVARRLRELLAGRLDAQGQPPLLVAETGGVNAMVVDSSALAEQVVADALLSAFDSAGQRCSALRVLCLQQEVAERVLQLLRGAMAELSVGRPDVLATDVGPVIGEAARTAIDKHVQRLQAQGLRVTRLPLREGLNEHGSFVAPTLVELESPALLPGEIFGPVLHVLRYRREELEELLGQLNATGYALTLGLHTRIDETIDLVTSRSRAGNQYVNRSMIGAVVGVQPFGGEGLSGTGPKAGGPLLVRRLCRRHGLALPALGPAAAGPMTMTAATPGNGAAPETAALDAALHLPALQALRSWLEEMNEEQALITACDTLLACSPADVSAVLPGPTGERNVYALRPRRRVLCQAAARGDALFLLALVLSTDGRSLWADSGPARELRAALPMPVRERMEFSNAPLQEDIDLAVAQDMPGRVLELSLALAGRPGAIVPLLAGPPGARDVHLLPPERLMVERSLSVNTAAAGGNAGLMGVG</sequence>
<dbReference type="EC" id="1.2.1.88" evidence="18"/>
<keyword evidence="11 18" id="KW-0238">DNA-binding</keyword>
<dbReference type="InterPro" id="IPR005933">
    <property type="entry name" value="PutA_C"/>
</dbReference>
<comment type="similarity">
    <text evidence="17 18">In the C-terminal section; belongs to the aldehyde dehydrogenase family.</text>
</comment>
<evidence type="ECO:0000256" key="1">
    <source>
        <dbReference type="ARBA" id="ARBA00001974"/>
    </source>
</evidence>
<protein>
    <recommendedName>
        <fullName evidence="18">Bifunctional protein PutA</fullName>
    </recommendedName>
    <domain>
        <recommendedName>
            <fullName evidence="18">Proline dehydrogenase</fullName>
            <ecNumber evidence="18">1.5.5.2</ecNumber>
        </recommendedName>
        <alternativeName>
            <fullName evidence="18">Proline oxidase</fullName>
        </alternativeName>
    </domain>
    <domain>
        <recommendedName>
            <fullName evidence="18">Delta-1-pyrroline-5-carboxylate dehydrogenase</fullName>
            <shortName evidence="18">P5C dehydrogenase</shortName>
            <ecNumber evidence="18">1.2.1.88</ecNumber>
        </recommendedName>
        <alternativeName>
            <fullName evidence="18">L-glutamate gamma-semialdehyde dehydrogenase</fullName>
        </alternativeName>
    </domain>
</protein>
<dbReference type="InterPro" id="IPR025703">
    <property type="entry name" value="Bifunct_PutA"/>
</dbReference>
<dbReference type="Gene3D" id="1.20.5.550">
    <property type="entry name" value="Single Helix bin"/>
    <property type="match status" value="1"/>
</dbReference>